<feature type="domain" description="FtsK" evidence="5">
    <location>
        <begin position="133"/>
        <end position="314"/>
    </location>
</feature>
<dbReference type="PANTHER" id="PTHR22683:SF1">
    <property type="entry name" value="TYPE VII SECRETION SYSTEM PROTEIN ESSC"/>
    <property type="match status" value="1"/>
</dbReference>
<dbReference type="SUPFAM" id="SSF52540">
    <property type="entry name" value="P-loop containing nucleoside triphosphate hydrolases"/>
    <property type="match status" value="1"/>
</dbReference>
<keyword evidence="7" id="KW-1185">Reference proteome</keyword>
<dbReference type="InterPro" id="IPR002543">
    <property type="entry name" value="FtsK_dom"/>
</dbReference>
<evidence type="ECO:0000256" key="3">
    <source>
        <dbReference type="PROSITE-ProRule" id="PRU00289"/>
    </source>
</evidence>
<feature type="binding site" evidence="3">
    <location>
        <begin position="150"/>
        <end position="157"/>
    </location>
    <ligand>
        <name>ATP</name>
        <dbReference type="ChEBI" id="CHEBI:30616"/>
    </ligand>
</feature>
<accession>A0ABS3NC73</accession>
<evidence type="ECO:0000259" key="5">
    <source>
        <dbReference type="PROSITE" id="PS50901"/>
    </source>
</evidence>
<sequence>MFSNIKPFINKMNAKTILKRAFDAGQIYLSARNNGGKELRRYPKIHNVDINQDFTRFVFTLPIGLDPKEISKKGFVFKQVFGPHIELTGEIKKYTLEVYKMGMEISFKYNFEEIRNVINPGKLPIVCGKNRHGQIIWYDMRDLPHILIGGATGSGKSTQLRQLLTTLIIKLKPSELELYLADCKKAEFHIFRNIEHVKGNVVLTKDIKKMLDHISTQMDERSNLLDVFGVAHIDDLPQDQKKPYIVLCIDEFVMLRKEANIMEKLIELTALGRALGIFVILSMQRPVKDVLDTTIRSNLNVAMGFKVRDKIESRVMNTPGSEDITVPGRFFMDTNGDMTEIQSPFLELEDAKKLLEPFKVAPQDVKEVFEEEPPQNDDTKQLTYDDVFGDDDR</sequence>
<comment type="caution">
    <text evidence="6">The sequence shown here is derived from an EMBL/GenBank/DDBJ whole genome shotgun (WGS) entry which is preliminary data.</text>
</comment>
<evidence type="ECO:0000256" key="2">
    <source>
        <dbReference type="ARBA" id="ARBA00022840"/>
    </source>
</evidence>
<dbReference type="EMBL" id="JAGDEL010000046">
    <property type="protein sequence ID" value="MBO1515665.1"/>
    <property type="molecule type" value="Genomic_DNA"/>
</dbReference>
<evidence type="ECO:0000313" key="7">
    <source>
        <dbReference type="Proteomes" id="UP000663981"/>
    </source>
</evidence>
<protein>
    <submittedName>
        <fullName evidence="6">DNA translocase FtsK</fullName>
    </submittedName>
</protein>
<dbReference type="RefSeq" id="WP_207982519.1">
    <property type="nucleotide sequence ID" value="NZ_JAGDEL010000046.1"/>
</dbReference>
<dbReference type="InterPro" id="IPR050206">
    <property type="entry name" value="FtsK/SpoIIIE/SftA"/>
</dbReference>
<evidence type="ECO:0000256" key="4">
    <source>
        <dbReference type="SAM" id="MobiDB-lite"/>
    </source>
</evidence>
<dbReference type="InterPro" id="IPR027417">
    <property type="entry name" value="P-loop_NTPase"/>
</dbReference>
<evidence type="ECO:0000313" key="6">
    <source>
        <dbReference type="EMBL" id="MBO1515665.1"/>
    </source>
</evidence>
<dbReference type="PANTHER" id="PTHR22683">
    <property type="entry name" value="SPORULATION PROTEIN RELATED"/>
    <property type="match status" value="1"/>
</dbReference>
<feature type="region of interest" description="Disordered" evidence="4">
    <location>
        <begin position="366"/>
        <end position="393"/>
    </location>
</feature>
<gene>
    <name evidence="6" type="ORF">I7822_29070</name>
</gene>
<dbReference type="Gene3D" id="3.40.50.300">
    <property type="entry name" value="P-loop containing nucleotide triphosphate hydrolases"/>
    <property type="match status" value="1"/>
</dbReference>
<reference evidence="6 7" key="1">
    <citation type="submission" date="2021-03" db="EMBL/GenBank/DDBJ databases">
        <title>Whole genome sequence of Metabacillus bambusae BG109.</title>
        <authorList>
            <person name="Jeong J.W."/>
        </authorList>
    </citation>
    <scope>NUCLEOTIDE SEQUENCE [LARGE SCALE GENOMIC DNA]</scope>
    <source>
        <strain evidence="6 7">BG109</strain>
    </source>
</reference>
<dbReference type="Proteomes" id="UP000663981">
    <property type="component" value="Unassembled WGS sequence"/>
</dbReference>
<keyword evidence="1 3" id="KW-0547">Nucleotide-binding</keyword>
<proteinExistence type="predicted"/>
<evidence type="ECO:0000256" key="1">
    <source>
        <dbReference type="ARBA" id="ARBA00022741"/>
    </source>
</evidence>
<dbReference type="Pfam" id="PF01580">
    <property type="entry name" value="FtsK_SpoIIIE"/>
    <property type="match status" value="1"/>
</dbReference>
<organism evidence="6 7">
    <name type="scientific">Metabacillus bambusae</name>
    <dbReference type="NCBI Taxonomy" id="2795218"/>
    <lineage>
        <taxon>Bacteria</taxon>
        <taxon>Bacillati</taxon>
        <taxon>Bacillota</taxon>
        <taxon>Bacilli</taxon>
        <taxon>Bacillales</taxon>
        <taxon>Bacillaceae</taxon>
        <taxon>Metabacillus</taxon>
    </lineage>
</organism>
<keyword evidence="2 3" id="KW-0067">ATP-binding</keyword>
<dbReference type="PROSITE" id="PS50901">
    <property type="entry name" value="FTSK"/>
    <property type="match status" value="1"/>
</dbReference>
<name>A0ABS3NC73_9BACI</name>